<organism evidence="2">
    <name type="scientific">Mucor ambiguus</name>
    <dbReference type="NCBI Taxonomy" id="91626"/>
    <lineage>
        <taxon>Eukaryota</taxon>
        <taxon>Fungi</taxon>
        <taxon>Fungi incertae sedis</taxon>
        <taxon>Mucoromycota</taxon>
        <taxon>Mucoromycotina</taxon>
        <taxon>Mucoromycetes</taxon>
        <taxon>Mucorales</taxon>
        <taxon>Mucorineae</taxon>
        <taxon>Mucoraceae</taxon>
        <taxon>Mucor</taxon>
    </lineage>
</organism>
<feature type="non-terminal residue" evidence="2">
    <location>
        <position position="131"/>
    </location>
</feature>
<dbReference type="PROSITE" id="PS51257">
    <property type="entry name" value="PROKAR_LIPOPROTEIN"/>
    <property type="match status" value="1"/>
</dbReference>
<dbReference type="AlphaFoldDB" id="A0A0C9NAN2"/>
<evidence type="ECO:0000313" key="2">
    <source>
        <dbReference type="EMBL" id="GAN11833.1"/>
    </source>
</evidence>
<keyword evidence="1" id="KW-1133">Transmembrane helix</keyword>
<dbReference type="EMBL" id="DF837356">
    <property type="protein sequence ID" value="GAN11833.1"/>
    <property type="molecule type" value="Genomic_DNA"/>
</dbReference>
<proteinExistence type="predicted"/>
<accession>A0A0C9NAN2</accession>
<gene>
    <name evidence="2" type="ORF">MAM1_1067d11444</name>
</gene>
<sequence>MRYSFGRLVLFAAAVAVYLLSWYGLGACFGCPPLFICCLRAVYCCCCSFIIIVLVMYSLGVHFCCCCRSFAVLVMLYHINLLVLSAAAASIYCWLFWRCLLLVWLSGAFGLYYVVWMCLSLKLNINLSEAG</sequence>
<feature type="transmembrane region" description="Helical" evidence="1">
    <location>
        <begin position="103"/>
        <end position="125"/>
    </location>
</feature>
<keyword evidence="1" id="KW-0472">Membrane</keyword>
<reference evidence="2" key="1">
    <citation type="submission" date="2014-09" db="EMBL/GenBank/DDBJ databases">
        <title>Draft genome sequence of an oleaginous Mucoromycotina fungus Mucor ambiguus NBRC6742.</title>
        <authorList>
            <person name="Takeda I."/>
            <person name="Yamane N."/>
            <person name="Morita T."/>
            <person name="Tamano K."/>
            <person name="Machida M."/>
            <person name="Baker S."/>
            <person name="Koike H."/>
        </authorList>
    </citation>
    <scope>NUCLEOTIDE SEQUENCE</scope>
    <source>
        <strain evidence="2">NBRC 6742</strain>
    </source>
</reference>
<evidence type="ECO:0000313" key="3">
    <source>
        <dbReference type="Proteomes" id="UP000053815"/>
    </source>
</evidence>
<feature type="transmembrane region" description="Helical" evidence="1">
    <location>
        <begin position="40"/>
        <end position="59"/>
    </location>
</feature>
<name>A0A0C9NAN2_9FUNG</name>
<protein>
    <submittedName>
        <fullName evidence="2">Uncharacterized protein</fullName>
    </submittedName>
</protein>
<dbReference type="Proteomes" id="UP000053815">
    <property type="component" value="Unassembled WGS sequence"/>
</dbReference>
<evidence type="ECO:0000256" key="1">
    <source>
        <dbReference type="SAM" id="Phobius"/>
    </source>
</evidence>
<feature type="transmembrane region" description="Helical" evidence="1">
    <location>
        <begin position="71"/>
        <end position="97"/>
    </location>
</feature>
<keyword evidence="1" id="KW-0812">Transmembrane</keyword>
<keyword evidence="3" id="KW-1185">Reference proteome</keyword>